<dbReference type="RefSeq" id="WP_203366349.1">
    <property type="nucleotide sequence ID" value="NZ_WSFT01000031.1"/>
</dbReference>
<dbReference type="GO" id="GO:0016787">
    <property type="term" value="F:hydrolase activity"/>
    <property type="evidence" value="ECO:0007669"/>
    <property type="project" value="UniProtKB-KW"/>
</dbReference>
<dbReference type="PANTHER" id="PTHR43798">
    <property type="entry name" value="MONOACYLGLYCEROL LIPASE"/>
    <property type="match status" value="1"/>
</dbReference>
<protein>
    <submittedName>
        <fullName evidence="2">Alpha/beta hydrolase</fullName>
    </submittedName>
</protein>
<evidence type="ECO:0000259" key="1">
    <source>
        <dbReference type="Pfam" id="PF00561"/>
    </source>
</evidence>
<comment type="caution">
    <text evidence="2">The sequence shown here is derived from an EMBL/GenBank/DDBJ whole genome shotgun (WGS) entry which is preliminary data.</text>
</comment>
<dbReference type="InterPro" id="IPR029058">
    <property type="entry name" value="AB_hydrolase_fold"/>
</dbReference>
<dbReference type="Gene3D" id="3.40.50.1820">
    <property type="entry name" value="alpha/beta hydrolase"/>
    <property type="match status" value="1"/>
</dbReference>
<evidence type="ECO:0000313" key="2">
    <source>
        <dbReference type="EMBL" id="MBS4538429.1"/>
    </source>
</evidence>
<gene>
    <name evidence="2" type="ORF">GOQ27_08125</name>
</gene>
<evidence type="ECO:0000313" key="3">
    <source>
        <dbReference type="Proteomes" id="UP000724672"/>
    </source>
</evidence>
<dbReference type="InterPro" id="IPR000073">
    <property type="entry name" value="AB_hydrolase_1"/>
</dbReference>
<dbReference type="AlphaFoldDB" id="A0A942UX53"/>
<dbReference type="SUPFAM" id="SSF53474">
    <property type="entry name" value="alpha/beta-Hydrolases"/>
    <property type="match status" value="1"/>
</dbReference>
<dbReference type="PRINTS" id="PR00111">
    <property type="entry name" value="ABHYDROLASE"/>
</dbReference>
<dbReference type="Proteomes" id="UP000724672">
    <property type="component" value="Unassembled WGS sequence"/>
</dbReference>
<dbReference type="InterPro" id="IPR050266">
    <property type="entry name" value="AB_hydrolase_sf"/>
</dbReference>
<proteinExistence type="predicted"/>
<keyword evidence="2" id="KW-0378">Hydrolase</keyword>
<organism evidence="2 3">
    <name type="scientific">Anaeromonas frigoriresistens</name>
    <dbReference type="NCBI Taxonomy" id="2683708"/>
    <lineage>
        <taxon>Bacteria</taxon>
        <taxon>Bacillati</taxon>
        <taxon>Bacillota</taxon>
        <taxon>Tissierellia</taxon>
        <taxon>Tissierellales</taxon>
        <taxon>Thermohalobacteraceae</taxon>
        <taxon>Anaeromonas</taxon>
    </lineage>
</organism>
<dbReference type="EMBL" id="WSFT01000031">
    <property type="protein sequence ID" value="MBS4538429.1"/>
    <property type="molecule type" value="Genomic_DNA"/>
</dbReference>
<keyword evidence="3" id="KW-1185">Reference proteome</keyword>
<feature type="domain" description="AB hydrolase-1" evidence="1">
    <location>
        <begin position="21"/>
        <end position="243"/>
    </location>
</feature>
<reference evidence="2" key="1">
    <citation type="submission" date="2019-12" db="EMBL/GenBank/DDBJ databases">
        <title>Clostridiaceae gen. nov. sp. nov., isolated from sediment in Xinjiang, China.</title>
        <authorList>
            <person name="Zhang R."/>
        </authorList>
    </citation>
    <scope>NUCLEOTIDE SEQUENCE</scope>
    <source>
        <strain evidence="2">D2Q-11</strain>
    </source>
</reference>
<sequence>MLNIEVDGIKISYDKYGEGEPIVFLHAANLSKKEWKHQIPYFKNSHRVITMDFPGHGESDLPKEYSIEYFADVIVNVLEKLSIDSFIACGHSLGGMVSQTISIRYPQRVKKLILADSTFGVHPKSQKSLSRRIMRTTIKNLSIPVLAKFQCRNLGKYNYEVKEYTHEEVMKFTSNHNNYNKIWEATSKFYSKPYLKDIKVPTLIMVGKLNNVSHEQGQIFNHLIPNSKLVFIEKAGHMLNMDNYTQFNKVVEEFIQGY</sequence>
<name>A0A942UX53_9FIRM</name>
<dbReference type="Pfam" id="PF00561">
    <property type="entry name" value="Abhydrolase_1"/>
    <property type="match status" value="1"/>
</dbReference>
<accession>A0A942UX53</accession>